<protein>
    <submittedName>
        <fullName evidence="3">Uncharacterized protein</fullName>
    </submittedName>
</protein>
<keyword evidence="4" id="KW-1185">Reference proteome</keyword>
<dbReference type="RefSeq" id="WP_197969711.1">
    <property type="nucleotide sequence ID" value="NZ_JACEGD010000080.1"/>
</dbReference>
<feature type="signal peptide" evidence="2">
    <location>
        <begin position="1"/>
        <end position="25"/>
    </location>
</feature>
<proteinExistence type="predicted"/>
<dbReference type="Proteomes" id="UP001194539">
    <property type="component" value="Unassembled WGS sequence"/>
</dbReference>
<evidence type="ECO:0000256" key="2">
    <source>
        <dbReference type="SAM" id="SignalP"/>
    </source>
</evidence>
<reference evidence="3 4" key="1">
    <citation type="submission" date="2020-07" db="EMBL/GenBank/DDBJ databases">
        <title>Bradyrhizobium diversity isolated from nodules of indigenous legumes of Western Australia.</title>
        <authorList>
            <person name="Klepa M.S."/>
        </authorList>
    </citation>
    <scope>NUCLEOTIDE SEQUENCE [LARGE SCALE GENOMIC DNA]</scope>
    <source>
        <strain evidence="3 4">CNPSo 4019</strain>
    </source>
</reference>
<gene>
    <name evidence="3" type="ORF">H1B27_39155</name>
</gene>
<name>A0ABS0PGV5_9BRAD</name>
<feature type="region of interest" description="Disordered" evidence="1">
    <location>
        <begin position="34"/>
        <end position="54"/>
    </location>
</feature>
<evidence type="ECO:0000313" key="4">
    <source>
        <dbReference type="Proteomes" id="UP001194539"/>
    </source>
</evidence>
<sequence>MSGYLRMCFVSLVLVETLSMGPASSNPLADIFNTAAPQPTATSPPQAECLGRPGNSTPDSQHWVYRMDGHHKCWFLTERVAKVKKTVRRRVAKDNIASLDENATTRPRQSGLVDARAELLRSAPAEPSQPPPHPEVKVADAAPDLDTGSALMSAAPIAEHGRPATHSVPSQVDVEQLLAPAPADDVVTSSEPPTMPIGMLVLTAEARNEAPSRTATWLGVLLMMLGMLSILSSSRSLRHAVRLHH</sequence>
<comment type="caution">
    <text evidence="3">The sequence shown here is derived from an EMBL/GenBank/DDBJ whole genome shotgun (WGS) entry which is preliminary data.</text>
</comment>
<keyword evidence="2" id="KW-0732">Signal</keyword>
<feature type="chain" id="PRO_5046109237" evidence="2">
    <location>
        <begin position="26"/>
        <end position="245"/>
    </location>
</feature>
<evidence type="ECO:0000313" key="3">
    <source>
        <dbReference type="EMBL" id="MBH5392222.1"/>
    </source>
</evidence>
<organism evidence="3 4">
    <name type="scientific">Bradyrhizobium diversitatis</name>
    <dbReference type="NCBI Taxonomy" id="2755406"/>
    <lineage>
        <taxon>Bacteria</taxon>
        <taxon>Pseudomonadati</taxon>
        <taxon>Pseudomonadota</taxon>
        <taxon>Alphaproteobacteria</taxon>
        <taxon>Hyphomicrobiales</taxon>
        <taxon>Nitrobacteraceae</taxon>
        <taxon>Bradyrhizobium</taxon>
    </lineage>
</organism>
<feature type="compositionally biased region" description="Low complexity" evidence="1">
    <location>
        <begin position="34"/>
        <end position="47"/>
    </location>
</feature>
<evidence type="ECO:0000256" key="1">
    <source>
        <dbReference type="SAM" id="MobiDB-lite"/>
    </source>
</evidence>
<dbReference type="EMBL" id="JACEGD010000080">
    <property type="protein sequence ID" value="MBH5392222.1"/>
    <property type="molecule type" value="Genomic_DNA"/>
</dbReference>
<accession>A0ABS0PGV5</accession>